<proteinExistence type="predicted"/>
<evidence type="ECO:0000313" key="1">
    <source>
        <dbReference type="EMBL" id="GAH10397.1"/>
    </source>
</evidence>
<gene>
    <name evidence="1" type="ORF">S01H4_62965</name>
</gene>
<evidence type="ECO:0008006" key="2">
    <source>
        <dbReference type="Google" id="ProtNLM"/>
    </source>
</evidence>
<name>X1CRG7_9ZZZZ</name>
<dbReference type="InterPro" id="IPR020568">
    <property type="entry name" value="Ribosomal_Su5_D2-typ_SF"/>
</dbReference>
<organism evidence="1">
    <name type="scientific">marine sediment metagenome</name>
    <dbReference type="NCBI Taxonomy" id="412755"/>
    <lineage>
        <taxon>unclassified sequences</taxon>
        <taxon>metagenomes</taxon>
        <taxon>ecological metagenomes</taxon>
    </lineage>
</organism>
<dbReference type="SUPFAM" id="SSF54211">
    <property type="entry name" value="Ribosomal protein S5 domain 2-like"/>
    <property type="match status" value="1"/>
</dbReference>
<protein>
    <recommendedName>
        <fullName evidence="2">Magnesium chelatase ChlI-like catalytic domain-containing protein</fullName>
    </recommendedName>
</protein>
<dbReference type="Pfam" id="PF13541">
    <property type="entry name" value="ChlI"/>
    <property type="match status" value="1"/>
</dbReference>
<feature type="non-terminal residue" evidence="1">
    <location>
        <position position="118"/>
    </location>
</feature>
<comment type="caution">
    <text evidence="1">The sequence shown here is derived from an EMBL/GenBank/DDBJ whole genome shotgun (WGS) entry which is preliminary data.</text>
</comment>
<reference evidence="1" key="1">
    <citation type="journal article" date="2014" name="Front. Microbiol.">
        <title>High frequency of phylogenetically diverse reductive dehalogenase-homologous genes in deep subseafloor sedimentary metagenomes.</title>
        <authorList>
            <person name="Kawai M."/>
            <person name="Futagami T."/>
            <person name="Toyoda A."/>
            <person name="Takaki Y."/>
            <person name="Nishi S."/>
            <person name="Hori S."/>
            <person name="Arai W."/>
            <person name="Tsubouchi T."/>
            <person name="Morono Y."/>
            <person name="Uchiyama I."/>
            <person name="Ito T."/>
            <person name="Fujiyama A."/>
            <person name="Inagaki F."/>
            <person name="Takami H."/>
        </authorList>
    </citation>
    <scope>NUCLEOTIDE SEQUENCE</scope>
    <source>
        <strain evidence="1">Expedition CK06-06</strain>
    </source>
</reference>
<sequence length="118" mass="12587">MKAAIKNCGFNFPSKKITVNLAPADIKKEGPCFDLPMALGILSASGQINQQDLINKVACGELSLDGRLRTIKGALPRAIGLREAKEKILLLPGENIKEASIVKEVGIYPVNSLTEAVS</sequence>
<dbReference type="EMBL" id="BART01037723">
    <property type="protein sequence ID" value="GAH10397.1"/>
    <property type="molecule type" value="Genomic_DNA"/>
</dbReference>
<accession>X1CRG7</accession>
<dbReference type="InterPro" id="IPR014721">
    <property type="entry name" value="Ribsml_uS5_D2-typ_fold_subgr"/>
</dbReference>
<dbReference type="AlphaFoldDB" id="X1CRG7"/>
<dbReference type="Gene3D" id="3.30.230.10">
    <property type="match status" value="1"/>
</dbReference>